<protein>
    <submittedName>
        <fullName evidence="6">Chloride channel protein</fullName>
    </submittedName>
</protein>
<organism evidence="6 7">
    <name type="scientific">Sphingobacterium arenae</name>
    <dbReference type="NCBI Taxonomy" id="1280598"/>
    <lineage>
        <taxon>Bacteria</taxon>
        <taxon>Pseudomonadati</taxon>
        <taxon>Bacteroidota</taxon>
        <taxon>Sphingobacteriia</taxon>
        <taxon>Sphingobacteriales</taxon>
        <taxon>Sphingobacteriaceae</taxon>
        <taxon>Sphingobacterium</taxon>
    </lineage>
</organism>
<keyword evidence="2 5" id="KW-0812">Transmembrane</keyword>
<dbReference type="Gene3D" id="1.10.3080.10">
    <property type="entry name" value="Clc chloride channel"/>
    <property type="match status" value="1"/>
</dbReference>
<comment type="caution">
    <text evidence="6">The sequence shown here is derived from an EMBL/GenBank/DDBJ whole genome shotgun (WGS) entry which is preliminary data.</text>
</comment>
<gene>
    <name evidence="6" type="ORF">H8B17_15040</name>
</gene>
<dbReference type="EMBL" id="JACNYK010000004">
    <property type="protein sequence ID" value="MBD1426897.1"/>
    <property type="molecule type" value="Genomic_DNA"/>
</dbReference>
<dbReference type="PANTHER" id="PTHR43427">
    <property type="entry name" value="CHLORIDE CHANNEL PROTEIN CLC-E"/>
    <property type="match status" value="1"/>
</dbReference>
<evidence type="ECO:0000256" key="5">
    <source>
        <dbReference type="SAM" id="Phobius"/>
    </source>
</evidence>
<dbReference type="InterPro" id="IPR050368">
    <property type="entry name" value="ClC-type_chloride_channel"/>
</dbReference>
<feature type="transmembrane region" description="Helical" evidence="5">
    <location>
        <begin position="258"/>
        <end position="277"/>
    </location>
</feature>
<dbReference type="PANTHER" id="PTHR43427:SF12">
    <property type="entry name" value="CHLORIDE TRANSPORTER"/>
    <property type="match status" value="1"/>
</dbReference>
<evidence type="ECO:0000313" key="6">
    <source>
        <dbReference type="EMBL" id="MBD1426897.1"/>
    </source>
</evidence>
<dbReference type="InterPro" id="IPR014743">
    <property type="entry name" value="Cl-channel_core"/>
</dbReference>
<keyword evidence="4 5" id="KW-0472">Membrane</keyword>
<evidence type="ECO:0000256" key="3">
    <source>
        <dbReference type="ARBA" id="ARBA00022989"/>
    </source>
</evidence>
<feature type="transmembrane region" description="Helical" evidence="5">
    <location>
        <begin position="49"/>
        <end position="66"/>
    </location>
</feature>
<dbReference type="RefSeq" id="WP_190310047.1">
    <property type="nucleotide sequence ID" value="NZ_JACNYK010000004.1"/>
</dbReference>
<feature type="transmembrane region" description="Helical" evidence="5">
    <location>
        <begin position="371"/>
        <end position="388"/>
    </location>
</feature>
<sequence>MMKSVTPLLRLFSTWLLLIFAISVSIGSLSAMFLYALDKVTLLREAHLRIIYILPFAGMFIVWWYHRHGENAQKGNNLLLEEYYYPTSSSIPWKMAPMVIFATLITHLFGGSAGREGTAVQYGGTVAARFSAFFPLGKQARRILLLCGIAAGFSSLFGTPWAGAIFAIEMVQLGKIRWRGVLPIFVTALVSNGVCNLYGDFHTHYPPIDELPSLSFSTISYLLLVGTLFGLTAILFRYTTEVFSTQFEKIKQPLLRPFIGGLLVIFVIYLLQTTKHIGLGIPTIIDAFQQPLPPTDFLIKIGLTALTLSAGFKGGEVTPLFFIGATLGNALAPFVPLPLALLAAAGFVSVFAGCTKTPIACTVMAMELFGWQYGIFFLITCFISFVVSGKRGIYSAQRVRNFRFL</sequence>
<dbReference type="Proteomes" id="UP000606494">
    <property type="component" value="Unassembled WGS sequence"/>
</dbReference>
<feature type="transmembrane region" description="Helical" evidence="5">
    <location>
        <begin position="12"/>
        <end position="37"/>
    </location>
</feature>
<feature type="transmembrane region" description="Helical" evidence="5">
    <location>
        <begin position="143"/>
        <end position="168"/>
    </location>
</feature>
<feature type="transmembrane region" description="Helical" evidence="5">
    <location>
        <begin position="180"/>
        <end position="199"/>
    </location>
</feature>
<keyword evidence="7" id="KW-1185">Reference proteome</keyword>
<evidence type="ECO:0000256" key="4">
    <source>
        <dbReference type="ARBA" id="ARBA00023136"/>
    </source>
</evidence>
<dbReference type="Pfam" id="PF00654">
    <property type="entry name" value="Voltage_CLC"/>
    <property type="match status" value="1"/>
</dbReference>
<evidence type="ECO:0000256" key="1">
    <source>
        <dbReference type="ARBA" id="ARBA00004141"/>
    </source>
</evidence>
<evidence type="ECO:0000256" key="2">
    <source>
        <dbReference type="ARBA" id="ARBA00022692"/>
    </source>
</evidence>
<evidence type="ECO:0000313" key="7">
    <source>
        <dbReference type="Proteomes" id="UP000606494"/>
    </source>
</evidence>
<comment type="subcellular location">
    <subcellularLocation>
        <location evidence="1">Membrane</location>
        <topology evidence="1">Multi-pass membrane protein</topology>
    </subcellularLocation>
</comment>
<dbReference type="InterPro" id="IPR001807">
    <property type="entry name" value="ClC"/>
</dbReference>
<feature type="transmembrane region" description="Helical" evidence="5">
    <location>
        <begin position="219"/>
        <end position="238"/>
    </location>
</feature>
<keyword evidence="3 5" id="KW-1133">Transmembrane helix</keyword>
<accession>A0ABR7Y6H7</accession>
<reference evidence="6 7" key="1">
    <citation type="submission" date="2020-08" db="EMBL/GenBank/DDBJ databases">
        <title>Sphingobacterium sp. DN00404 isolated from aquaculture water.</title>
        <authorList>
            <person name="Zhang M."/>
        </authorList>
    </citation>
    <scope>NUCLEOTIDE SEQUENCE [LARGE SCALE GENOMIC DNA]</scope>
    <source>
        <strain evidence="6 7">KCTC 32294</strain>
    </source>
</reference>
<name>A0ABR7Y6H7_9SPHI</name>
<proteinExistence type="predicted"/>
<feature type="transmembrane region" description="Helical" evidence="5">
    <location>
        <begin position="327"/>
        <end position="351"/>
    </location>
</feature>
<dbReference type="SUPFAM" id="SSF81340">
    <property type="entry name" value="Clc chloride channel"/>
    <property type="match status" value="1"/>
</dbReference>